<accession>A0A6G1KN82</accession>
<dbReference type="AlphaFoldDB" id="A0A6G1KN82"/>
<dbReference type="Proteomes" id="UP000799428">
    <property type="component" value="Unassembled WGS sequence"/>
</dbReference>
<evidence type="ECO:0000256" key="1">
    <source>
        <dbReference type="SAM" id="Phobius"/>
    </source>
</evidence>
<evidence type="ECO:0000313" key="2">
    <source>
        <dbReference type="EMBL" id="KAF2714093.1"/>
    </source>
</evidence>
<name>A0A6G1KN82_9PLEO</name>
<gene>
    <name evidence="2" type="ORF">K504DRAFT_462533</name>
</gene>
<protein>
    <submittedName>
        <fullName evidence="2">Uncharacterized protein</fullName>
    </submittedName>
</protein>
<keyword evidence="1" id="KW-0812">Transmembrane</keyword>
<organism evidence="2 3">
    <name type="scientific">Pleomassaria siparia CBS 279.74</name>
    <dbReference type="NCBI Taxonomy" id="1314801"/>
    <lineage>
        <taxon>Eukaryota</taxon>
        <taxon>Fungi</taxon>
        <taxon>Dikarya</taxon>
        <taxon>Ascomycota</taxon>
        <taxon>Pezizomycotina</taxon>
        <taxon>Dothideomycetes</taxon>
        <taxon>Pleosporomycetidae</taxon>
        <taxon>Pleosporales</taxon>
        <taxon>Pleomassariaceae</taxon>
        <taxon>Pleomassaria</taxon>
    </lineage>
</organism>
<reference evidence="2" key="1">
    <citation type="journal article" date="2020" name="Stud. Mycol.">
        <title>101 Dothideomycetes genomes: a test case for predicting lifestyles and emergence of pathogens.</title>
        <authorList>
            <person name="Haridas S."/>
            <person name="Albert R."/>
            <person name="Binder M."/>
            <person name="Bloem J."/>
            <person name="Labutti K."/>
            <person name="Salamov A."/>
            <person name="Andreopoulos B."/>
            <person name="Baker S."/>
            <person name="Barry K."/>
            <person name="Bills G."/>
            <person name="Bluhm B."/>
            <person name="Cannon C."/>
            <person name="Castanera R."/>
            <person name="Culley D."/>
            <person name="Daum C."/>
            <person name="Ezra D."/>
            <person name="Gonzalez J."/>
            <person name="Henrissat B."/>
            <person name="Kuo A."/>
            <person name="Liang C."/>
            <person name="Lipzen A."/>
            <person name="Lutzoni F."/>
            <person name="Magnuson J."/>
            <person name="Mondo S."/>
            <person name="Nolan M."/>
            <person name="Ohm R."/>
            <person name="Pangilinan J."/>
            <person name="Park H.-J."/>
            <person name="Ramirez L."/>
            <person name="Alfaro M."/>
            <person name="Sun H."/>
            <person name="Tritt A."/>
            <person name="Yoshinaga Y."/>
            <person name="Zwiers L.-H."/>
            <person name="Turgeon B."/>
            <person name="Goodwin S."/>
            <person name="Spatafora J."/>
            <person name="Crous P."/>
            <person name="Grigoriev I."/>
        </authorList>
    </citation>
    <scope>NUCLEOTIDE SEQUENCE</scope>
    <source>
        <strain evidence="2">CBS 279.74</strain>
    </source>
</reference>
<keyword evidence="1" id="KW-1133">Transmembrane helix</keyword>
<sequence>MGGGENGLPAFLFLVSIIMATRNVLTCRVASNRRENTGMVSLHRVNSLYDTQQDICYVVPARRWVWGGRCIL</sequence>
<evidence type="ECO:0000313" key="3">
    <source>
        <dbReference type="Proteomes" id="UP000799428"/>
    </source>
</evidence>
<feature type="transmembrane region" description="Helical" evidence="1">
    <location>
        <begin position="6"/>
        <end position="25"/>
    </location>
</feature>
<proteinExistence type="predicted"/>
<dbReference type="EMBL" id="MU005765">
    <property type="protein sequence ID" value="KAF2714093.1"/>
    <property type="molecule type" value="Genomic_DNA"/>
</dbReference>
<keyword evidence="1" id="KW-0472">Membrane</keyword>
<keyword evidence="3" id="KW-1185">Reference proteome</keyword>